<dbReference type="PANTHER" id="PTHR41795:SF1">
    <property type="entry name" value="EXOPOLYSACCHARIDE SYNTHESIS PROTEIN"/>
    <property type="match status" value="1"/>
</dbReference>
<dbReference type="RefSeq" id="WP_183959181.1">
    <property type="nucleotide sequence ID" value="NZ_JACHHP010000001.1"/>
</dbReference>
<feature type="transmembrane region" description="Helical" evidence="1">
    <location>
        <begin position="157"/>
        <end position="173"/>
    </location>
</feature>
<evidence type="ECO:0000256" key="1">
    <source>
        <dbReference type="SAM" id="Phobius"/>
    </source>
</evidence>
<comment type="caution">
    <text evidence="2">The sequence shown here is derived from an EMBL/GenBank/DDBJ whole genome shotgun (WGS) entry which is preliminary data.</text>
</comment>
<dbReference type="InterPro" id="IPR010331">
    <property type="entry name" value="ExoD"/>
</dbReference>
<dbReference type="PIRSF" id="PIRSF033239">
    <property type="entry name" value="ExoD"/>
    <property type="match status" value="1"/>
</dbReference>
<protein>
    <recommendedName>
        <fullName evidence="4">Exopolysaccharide biosynthesis protein</fullName>
    </recommendedName>
</protein>
<keyword evidence="1" id="KW-0472">Membrane</keyword>
<organism evidence="2 3">
    <name type="scientific">Chiayiivirga flava</name>
    <dbReference type="NCBI Taxonomy" id="659595"/>
    <lineage>
        <taxon>Bacteria</taxon>
        <taxon>Pseudomonadati</taxon>
        <taxon>Pseudomonadota</taxon>
        <taxon>Gammaproteobacteria</taxon>
        <taxon>Lysobacterales</taxon>
        <taxon>Lysobacteraceae</taxon>
        <taxon>Chiayiivirga</taxon>
    </lineage>
</organism>
<dbReference type="Proteomes" id="UP000521199">
    <property type="component" value="Unassembled WGS sequence"/>
</dbReference>
<dbReference type="Pfam" id="PF06055">
    <property type="entry name" value="ExoD"/>
    <property type="match status" value="1"/>
</dbReference>
<accession>A0A7W8D2V4</accession>
<keyword evidence="1" id="KW-0812">Transmembrane</keyword>
<proteinExistence type="predicted"/>
<feature type="transmembrane region" description="Helical" evidence="1">
    <location>
        <begin position="45"/>
        <end position="65"/>
    </location>
</feature>
<keyword evidence="3" id="KW-1185">Reference proteome</keyword>
<dbReference type="PANTHER" id="PTHR41795">
    <property type="entry name" value="EXOPOLYSACCHARIDE SYNTHESIS PROTEIN"/>
    <property type="match status" value="1"/>
</dbReference>
<evidence type="ECO:0008006" key="4">
    <source>
        <dbReference type="Google" id="ProtNLM"/>
    </source>
</evidence>
<reference evidence="2 3" key="1">
    <citation type="submission" date="2020-08" db="EMBL/GenBank/DDBJ databases">
        <title>Genomic Encyclopedia of Type Strains, Phase IV (KMG-IV): sequencing the most valuable type-strain genomes for metagenomic binning, comparative biology and taxonomic classification.</title>
        <authorList>
            <person name="Goeker M."/>
        </authorList>
    </citation>
    <scope>NUCLEOTIDE SEQUENCE [LARGE SCALE GENOMIC DNA]</scope>
    <source>
        <strain evidence="2 3">DSM 24163</strain>
    </source>
</reference>
<evidence type="ECO:0000313" key="2">
    <source>
        <dbReference type="EMBL" id="MBB5206834.1"/>
    </source>
</evidence>
<name>A0A7W8D2V4_9GAMM</name>
<evidence type="ECO:0000313" key="3">
    <source>
        <dbReference type="Proteomes" id="UP000521199"/>
    </source>
</evidence>
<sequence length="209" mass="22863">MSRLTPLPEGVAPLRTSTLLSILGDDRAGGSISFEELLSSFRQRAFGALLLVILLPTFIPVPIGIGAITGPMIALLGAQMLLTFSRPWLPGWVRRRRMERATVARFGARFRPLLSRLERICRPRLTQITERVWAHAFTGLQLVILGLLLALPIPFTNYPYGIVLLLYAVALIERDGVLLLIAWTLGIGAIVASVMLSGEVVALIGRMLG</sequence>
<dbReference type="EMBL" id="JACHHP010000001">
    <property type="protein sequence ID" value="MBB5206834.1"/>
    <property type="molecule type" value="Genomic_DNA"/>
</dbReference>
<dbReference type="AlphaFoldDB" id="A0A7W8D2V4"/>
<keyword evidence="1" id="KW-1133">Transmembrane helix</keyword>
<feature type="transmembrane region" description="Helical" evidence="1">
    <location>
        <begin position="180"/>
        <end position="204"/>
    </location>
</feature>
<gene>
    <name evidence="2" type="ORF">HNQ52_000350</name>
</gene>